<organism evidence="7 8">
    <name type="scientific">Trametes pubescens</name>
    <name type="common">White-rot fungus</name>
    <dbReference type="NCBI Taxonomy" id="154538"/>
    <lineage>
        <taxon>Eukaryota</taxon>
        <taxon>Fungi</taxon>
        <taxon>Dikarya</taxon>
        <taxon>Basidiomycota</taxon>
        <taxon>Agaricomycotina</taxon>
        <taxon>Agaricomycetes</taxon>
        <taxon>Polyporales</taxon>
        <taxon>Polyporaceae</taxon>
        <taxon>Trametes</taxon>
    </lineage>
</organism>
<keyword evidence="2 4" id="KW-0863">Zinc-finger</keyword>
<gene>
    <name evidence="7" type="ORF">TRAPUB_12572</name>
</gene>
<dbReference type="AlphaFoldDB" id="A0A1M2VTP0"/>
<dbReference type="STRING" id="154538.A0A1M2VTP0"/>
<feature type="region of interest" description="Disordered" evidence="5">
    <location>
        <begin position="1"/>
        <end position="26"/>
    </location>
</feature>
<dbReference type="PROSITE" id="PS50865">
    <property type="entry name" value="ZF_MYND_2"/>
    <property type="match status" value="1"/>
</dbReference>
<keyword evidence="8" id="KW-1185">Reference proteome</keyword>
<name>A0A1M2VTP0_TRAPU</name>
<evidence type="ECO:0000256" key="4">
    <source>
        <dbReference type="PROSITE-ProRule" id="PRU00134"/>
    </source>
</evidence>
<dbReference type="Proteomes" id="UP000184267">
    <property type="component" value="Unassembled WGS sequence"/>
</dbReference>
<protein>
    <recommendedName>
        <fullName evidence="6">MYND-type domain-containing protein</fullName>
    </recommendedName>
</protein>
<feature type="non-terminal residue" evidence="7">
    <location>
        <position position="1"/>
    </location>
</feature>
<dbReference type="EMBL" id="MNAD01000708">
    <property type="protein sequence ID" value="OJT10916.1"/>
    <property type="molecule type" value="Genomic_DNA"/>
</dbReference>
<dbReference type="Pfam" id="PF01753">
    <property type="entry name" value="zf-MYND"/>
    <property type="match status" value="1"/>
</dbReference>
<accession>A0A1M2VTP0</accession>
<comment type="caution">
    <text evidence="7">The sequence shown here is derived from an EMBL/GenBank/DDBJ whole genome shotgun (WGS) entry which is preliminary data.</text>
</comment>
<dbReference type="OrthoDB" id="2749038at2759"/>
<evidence type="ECO:0000256" key="2">
    <source>
        <dbReference type="ARBA" id="ARBA00022771"/>
    </source>
</evidence>
<evidence type="ECO:0000256" key="1">
    <source>
        <dbReference type="ARBA" id="ARBA00022723"/>
    </source>
</evidence>
<dbReference type="OMA" id="MAKAPCT"/>
<dbReference type="SUPFAM" id="SSF144232">
    <property type="entry name" value="HIT/MYND zinc finger-like"/>
    <property type="match status" value="1"/>
</dbReference>
<evidence type="ECO:0000313" key="7">
    <source>
        <dbReference type="EMBL" id="OJT10916.1"/>
    </source>
</evidence>
<sequence>TPDLPPDMQSSRRRYRHIQPTSPEEMLRASTDAGMANMRRVMNQKTEEERMAKAPCTFCGKNGSSGALKSCSRCKAARYCDQTCQLADFKARHKRECANFVHPPNTSAFLTKPVANERYPQHPAFAHWHEDGVGCWVTIAGRLECDLHALTDSMDSKQNRDRRERVSDGGAANRQIIRTHKAAAHSLLGLRVLVQNRRKDKTPILVFGSRAQVLSQPSLTSAVLRGTAEGDNLVKFTRDKVPRVALGVANDPWDKSLRLEISHINGSEAKPNAPLPANVKDATEGTILLNTGDFAILQLQFRVGDGDTISKDWEALGALEAFFLPWASSDDTTAPASLPTAQAPASGGDGTGLLRAPFDQRGVRAHYADFIEHGEEAYMRSHFGDAQTGGMSRAEGMVAAMGEMLLGQGAQAGNADVLVQRLRDAGMGEIADKLASR</sequence>
<dbReference type="PROSITE" id="PS01360">
    <property type="entry name" value="ZF_MYND_1"/>
    <property type="match status" value="1"/>
</dbReference>
<evidence type="ECO:0000259" key="6">
    <source>
        <dbReference type="PROSITE" id="PS50865"/>
    </source>
</evidence>
<evidence type="ECO:0000256" key="5">
    <source>
        <dbReference type="SAM" id="MobiDB-lite"/>
    </source>
</evidence>
<reference evidence="7 8" key="1">
    <citation type="submission" date="2016-10" db="EMBL/GenBank/DDBJ databases">
        <title>Genome sequence of the basidiomycete white-rot fungus Trametes pubescens.</title>
        <authorList>
            <person name="Makela M.R."/>
            <person name="Granchi Z."/>
            <person name="Peng M."/>
            <person name="De Vries R.P."/>
            <person name="Grigoriev I."/>
            <person name="Riley R."/>
            <person name="Hilden K."/>
        </authorList>
    </citation>
    <scope>NUCLEOTIDE SEQUENCE [LARGE SCALE GENOMIC DNA]</scope>
    <source>
        <strain evidence="7 8">FBCC735</strain>
    </source>
</reference>
<evidence type="ECO:0000313" key="8">
    <source>
        <dbReference type="Proteomes" id="UP000184267"/>
    </source>
</evidence>
<proteinExistence type="predicted"/>
<dbReference type="Gene3D" id="6.10.140.2220">
    <property type="match status" value="1"/>
</dbReference>
<keyword evidence="3" id="KW-0862">Zinc</keyword>
<dbReference type="GO" id="GO:0008270">
    <property type="term" value="F:zinc ion binding"/>
    <property type="evidence" value="ECO:0007669"/>
    <property type="project" value="UniProtKB-KW"/>
</dbReference>
<keyword evidence="1" id="KW-0479">Metal-binding</keyword>
<evidence type="ECO:0000256" key="3">
    <source>
        <dbReference type="ARBA" id="ARBA00022833"/>
    </source>
</evidence>
<feature type="domain" description="MYND-type" evidence="6">
    <location>
        <begin position="56"/>
        <end position="97"/>
    </location>
</feature>
<dbReference type="InterPro" id="IPR002893">
    <property type="entry name" value="Znf_MYND"/>
</dbReference>